<evidence type="ECO:0000256" key="10">
    <source>
        <dbReference type="ARBA" id="ARBA00023288"/>
    </source>
</evidence>
<keyword evidence="3" id="KW-1003">Cell membrane</keyword>
<comment type="subcellular location">
    <subcellularLocation>
        <location evidence="1">Cell membrane</location>
        <topology evidence="1">Lipid-anchor</topology>
    </subcellularLocation>
</comment>
<keyword evidence="7" id="KW-0418">Kinase</keyword>
<dbReference type="PROSITE" id="PS50011">
    <property type="entry name" value="PROTEIN_KINASE_DOM"/>
    <property type="match status" value="1"/>
</dbReference>
<comment type="similarity">
    <text evidence="2">Belongs to the protein kinase superfamily. Ser/Thr protein kinase family.</text>
</comment>
<dbReference type="Pfam" id="PF00069">
    <property type="entry name" value="Pkinase"/>
    <property type="match status" value="1"/>
</dbReference>
<gene>
    <name evidence="13" type="ORF">I3842_Q004200</name>
</gene>
<organism evidence="13 14">
    <name type="scientific">Carya illinoinensis</name>
    <name type="common">Pecan</name>
    <dbReference type="NCBI Taxonomy" id="32201"/>
    <lineage>
        <taxon>Eukaryota</taxon>
        <taxon>Viridiplantae</taxon>
        <taxon>Streptophyta</taxon>
        <taxon>Embryophyta</taxon>
        <taxon>Tracheophyta</taxon>
        <taxon>Spermatophyta</taxon>
        <taxon>Magnoliopsida</taxon>
        <taxon>eudicotyledons</taxon>
        <taxon>Gunneridae</taxon>
        <taxon>Pentapetalae</taxon>
        <taxon>rosids</taxon>
        <taxon>fabids</taxon>
        <taxon>Fagales</taxon>
        <taxon>Juglandaceae</taxon>
        <taxon>Carya</taxon>
    </lineage>
</organism>
<dbReference type="SMART" id="SM00220">
    <property type="entry name" value="S_TKc"/>
    <property type="match status" value="1"/>
</dbReference>
<keyword evidence="9" id="KW-0472">Membrane</keyword>
<feature type="domain" description="Protein kinase" evidence="12">
    <location>
        <begin position="145"/>
        <end position="421"/>
    </location>
</feature>
<dbReference type="Proteomes" id="UP000811246">
    <property type="component" value="Unassembled WGS sequence"/>
</dbReference>
<dbReference type="PANTHER" id="PTHR47985:SF4">
    <property type="entry name" value="SERINE_THREONINE-PROTEIN KINASE PBL27"/>
    <property type="match status" value="1"/>
</dbReference>
<evidence type="ECO:0000256" key="11">
    <source>
        <dbReference type="PROSITE-ProRule" id="PRU10141"/>
    </source>
</evidence>
<evidence type="ECO:0000256" key="8">
    <source>
        <dbReference type="ARBA" id="ARBA00022840"/>
    </source>
</evidence>
<dbReference type="GO" id="GO:0005524">
    <property type="term" value="F:ATP binding"/>
    <property type="evidence" value="ECO:0007669"/>
    <property type="project" value="UniProtKB-UniRule"/>
</dbReference>
<dbReference type="FunFam" id="1.10.510.10:FF:000032">
    <property type="entry name" value="Serine/threonine-protein kinase PBS1"/>
    <property type="match status" value="1"/>
</dbReference>
<reference evidence="13" key="1">
    <citation type="submission" date="2021-01" db="EMBL/GenBank/DDBJ databases">
        <authorList>
            <person name="Lovell J.T."/>
            <person name="Bentley N."/>
            <person name="Bhattarai G."/>
            <person name="Jenkins J.W."/>
            <person name="Sreedasyam A."/>
            <person name="Alarcon Y."/>
            <person name="Bock C."/>
            <person name="Boston L."/>
            <person name="Carlson J."/>
            <person name="Cervantes K."/>
            <person name="Clermont K."/>
            <person name="Krom N."/>
            <person name="Kubenka K."/>
            <person name="Mamidi S."/>
            <person name="Mattison C."/>
            <person name="Monteros M."/>
            <person name="Pisani C."/>
            <person name="Plott C."/>
            <person name="Rajasekar S."/>
            <person name="Rhein H.S."/>
            <person name="Rohla C."/>
            <person name="Song M."/>
            <person name="Hilaire R.S."/>
            <person name="Shu S."/>
            <person name="Wells L."/>
            <person name="Wang X."/>
            <person name="Webber J."/>
            <person name="Heerema R.J."/>
            <person name="Klein P."/>
            <person name="Conner P."/>
            <person name="Grauke L."/>
            <person name="Grimwood J."/>
            <person name="Schmutz J."/>
            <person name="Randall J.J."/>
        </authorList>
    </citation>
    <scope>NUCLEOTIDE SEQUENCE</scope>
    <source>
        <tissue evidence="13">Leaf</tissue>
    </source>
</reference>
<dbReference type="PANTHER" id="PTHR47985">
    <property type="entry name" value="OS07G0668900 PROTEIN"/>
    <property type="match status" value="1"/>
</dbReference>
<dbReference type="PROSITE" id="PS00107">
    <property type="entry name" value="PROTEIN_KINASE_ATP"/>
    <property type="match status" value="1"/>
</dbReference>
<evidence type="ECO:0000259" key="12">
    <source>
        <dbReference type="PROSITE" id="PS50011"/>
    </source>
</evidence>
<feature type="binding site" evidence="11">
    <location>
        <position position="175"/>
    </location>
    <ligand>
        <name>ATP</name>
        <dbReference type="ChEBI" id="CHEBI:30616"/>
    </ligand>
</feature>
<evidence type="ECO:0000256" key="5">
    <source>
        <dbReference type="ARBA" id="ARBA00022679"/>
    </source>
</evidence>
<dbReference type="InterPro" id="IPR000719">
    <property type="entry name" value="Prot_kinase_dom"/>
</dbReference>
<keyword evidence="6 11" id="KW-0547">Nucleotide-binding</keyword>
<keyword evidence="10" id="KW-0449">Lipoprotein</keyword>
<evidence type="ECO:0000313" key="14">
    <source>
        <dbReference type="Proteomes" id="UP000811246"/>
    </source>
</evidence>
<evidence type="ECO:0000256" key="7">
    <source>
        <dbReference type="ARBA" id="ARBA00022777"/>
    </source>
</evidence>
<dbReference type="FunFam" id="3.30.200.20:FF:000178">
    <property type="entry name" value="serine/threonine-protein kinase PBS1-like"/>
    <property type="match status" value="1"/>
</dbReference>
<comment type="caution">
    <text evidence="13">The sequence shown here is derived from an EMBL/GenBank/DDBJ whole genome shotgun (WGS) entry which is preliminary data.</text>
</comment>
<dbReference type="InterPro" id="IPR017441">
    <property type="entry name" value="Protein_kinase_ATP_BS"/>
</dbReference>
<evidence type="ECO:0000256" key="9">
    <source>
        <dbReference type="ARBA" id="ARBA00023136"/>
    </source>
</evidence>
<evidence type="ECO:0000256" key="2">
    <source>
        <dbReference type="ARBA" id="ARBA00008684"/>
    </source>
</evidence>
<dbReference type="GO" id="GO:0004674">
    <property type="term" value="F:protein serine/threonine kinase activity"/>
    <property type="evidence" value="ECO:0007669"/>
    <property type="project" value="UniProtKB-KW"/>
</dbReference>
<evidence type="ECO:0000313" key="13">
    <source>
        <dbReference type="EMBL" id="KAG6621811.1"/>
    </source>
</evidence>
<name>A0A922D3L0_CARIL</name>
<evidence type="ECO:0000256" key="1">
    <source>
        <dbReference type="ARBA" id="ARBA00004193"/>
    </source>
</evidence>
<keyword evidence="5" id="KW-0808">Transferase</keyword>
<dbReference type="GO" id="GO:0005886">
    <property type="term" value="C:plasma membrane"/>
    <property type="evidence" value="ECO:0007669"/>
    <property type="project" value="UniProtKB-SubCell"/>
</dbReference>
<keyword evidence="4" id="KW-0723">Serine/threonine-protein kinase</keyword>
<dbReference type="AlphaFoldDB" id="A0A922D3L0"/>
<dbReference type="CDD" id="cd14066">
    <property type="entry name" value="STKc_IRAK"/>
    <property type="match status" value="1"/>
</dbReference>
<evidence type="ECO:0000256" key="3">
    <source>
        <dbReference type="ARBA" id="ARBA00022475"/>
    </source>
</evidence>
<sequence>MSLDKSQSLVFRRITKALLNYIPKSVTKISTILIIDINFGGGGGGGGGNTEHDLIVILACRTMIYFLKSQKDFGNMLSQIDMIKSSLYLKMCFCLFMEIVEVNVLGSKSNNESRLQLYDTKVESNNPAKPPTFTYRELATATKNFRAESFIGEGGFGVVYKGKLDSIGQVVAIKKLDHSGLQGDSEFLVEVLMLTLMRHPNLVTLYGYCAEGNQRLLVYEYMPLGSLEEHLHDLPPDKEPLDWNTRMMIAAGAAKGLEFLHHQAQPPVIFRDLKSSNILLGEGFHPKLSDFGLAKFGPSGDKSHVSTRVMGTQGYCAPEYATSGKLTMKSDIYSFGVVLLELITGRKALDVSRGRDRQLVEWARPIFNERNKYVQLADPLLRGQFSESVLKKAVDVAILCLQEKANNRPSMQDVVAALNYLVSQKYSTNKVIKDDIKGTEDNSPNEIHMLDKDIKREQAVAEARSWGETCREKRRQNAQTCPDGL</sequence>
<protein>
    <recommendedName>
        <fullName evidence="12">Protein kinase domain-containing protein</fullName>
    </recommendedName>
</protein>
<keyword evidence="8 11" id="KW-0067">ATP-binding</keyword>
<evidence type="ECO:0000256" key="4">
    <source>
        <dbReference type="ARBA" id="ARBA00022527"/>
    </source>
</evidence>
<proteinExistence type="inferred from homology"/>
<evidence type="ECO:0000256" key="6">
    <source>
        <dbReference type="ARBA" id="ARBA00022741"/>
    </source>
</evidence>
<accession>A0A922D3L0</accession>
<dbReference type="EMBL" id="MU228850">
    <property type="protein sequence ID" value="KAG6621811.1"/>
    <property type="molecule type" value="Genomic_DNA"/>
</dbReference>